<dbReference type="EMBL" id="MT143796">
    <property type="protein sequence ID" value="QJB02615.1"/>
    <property type="molecule type" value="Genomic_DNA"/>
</dbReference>
<reference evidence="1" key="1">
    <citation type="submission" date="2020-03" db="EMBL/GenBank/DDBJ databases">
        <title>The deep terrestrial virosphere.</title>
        <authorList>
            <person name="Holmfeldt K."/>
            <person name="Nilsson E."/>
            <person name="Simone D."/>
            <person name="Lopez-Fernandez M."/>
            <person name="Wu X."/>
            <person name="de Brujin I."/>
            <person name="Lundin D."/>
            <person name="Andersson A."/>
            <person name="Bertilsson S."/>
            <person name="Dopson M."/>
        </authorList>
    </citation>
    <scope>NUCLEOTIDE SEQUENCE</scope>
    <source>
        <strain evidence="1">MM171B01145</strain>
    </source>
</reference>
<name>A0A6M3MAM5_9ZZZZ</name>
<dbReference type="AlphaFoldDB" id="A0A6M3MAM5"/>
<evidence type="ECO:0000313" key="1">
    <source>
        <dbReference type="EMBL" id="QJB02615.1"/>
    </source>
</evidence>
<sequence length="89" mass="10203">MAKIKGWYKEREVYGNISWRNENNPDLTVEIVSWDSQGVDTETDEGFSGWGYGYPAIKGKGIPSTPDFFESKTEAKEWAVKWMRSHPKG</sequence>
<gene>
    <name evidence="1" type="ORF">MM171B01145_0008</name>
</gene>
<organism evidence="1">
    <name type="scientific">viral metagenome</name>
    <dbReference type="NCBI Taxonomy" id="1070528"/>
    <lineage>
        <taxon>unclassified sequences</taxon>
        <taxon>metagenomes</taxon>
        <taxon>organismal metagenomes</taxon>
    </lineage>
</organism>
<proteinExistence type="predicted"/>
<accession>A0A6M3MAM5</accession>
<protein>
    <submittedName>
        <fullName evidence="1">Uncharacterized protein</fullName>
    </submittedName>
</protein>